<dbReference type="Pfam" id="PF09546">
    <property type="entry name" value="Spore_III_AE"/>
    <property type="match status" value="1"/>
</dbReference>
<organism evidence="3 4">
    <name type="scientific">Ammoniphilus resinae</name>
    <dbReference type="NCBI Taxonomy" id="861532"/>
    <lineage>
        <taxon>Bacteria</taxon>
        <taxon>Bacillati</taxon>
        <taxon>Bacillota</taxon>
        <taxon>Bacilli</taxon>
        <taxon>Bacillales</taxon>
        <taxon>Paenibacillaceae</taxon>
        <taxon>Aneurinibacillus group</taxon>
        <taxon>Ammoniphilus</taxon>
    </lineage>
</organism>
<keyword evidence="1" id="KW-0812">Transmembrane</keyword>
<dbReference type="Proteomes" id="UP001519343">
    <property type="component" value="Unassembled WGS sequence"/>
</dbReference>
<feature type="chain" id="PRO_5046071415" evidence="2">
    <location>
        <begin position="25"/>
        <end position="390"/>
    </location>
</feature>
<feature type="transmembrane region" description="Helical" evidence="1">
    <location>
        <begin position="191"/>
        <end position="219"/>
    </location>
</feature>
<evidence type="ECO:0000313" key="3">
    <source>
        <dbReference type="EMBL" id="MBP1934177.1"/>
    </source>
</evidence>
<evidence type="ECO:0000313" key="4">
    <source>
        <dbReference type="Proteomes" id="UP001519343"/>
    </source>
</evidence>
<dbReference type="RefSeq" id="WP_209812178.1">
    <property type="nucleotide sequence ID" value="NZ_JAGGKT010000017.1"/>
</dbReference>
<feature type="signal peptide" evidence="2">
    <location>
        <begin position="1"/>
        <end position="24"/>
    </location>
</feature>
<feature type="transmembrane region" description="Helical" evidence="1">
    <location>
        <begin position="157"/>
        <end position="179"/>
    </location>
</feature>
<feature type="transmembrane region" description="Helical" evidence="1">
    <location>
        <begin position="239"/>
        <end position="265"/>
    </location>
</feature>
<keyword evidence="1" id="KW-0472">Membrane</keyword>
<comment type="caution">
    <text evidence="3">The sequence shown here is derived from an EMBL/GenBank/DDBJ whole genome shotgun (WGS) entry which is preliminary data.</text>
</comment>
<feature type="transmembrane region" description="Helical" evidence="1">
    <location>
        <begin position="306"/>
        <end position="332"/>
    </location>
</feature>
<dbReference type="InterPro" id="IPR014194">
    <property type="entry name" value="Spore_III_AE"/>
</dbReference>
<feature type="transmembrane region" description="Helical" evidence="1">
    <location>
        <begin position="101"/>
        <end position="118"/>
    </location>
</feature>
<proteinExistence type="predicted"/>
<keyword evidence="2" id="KW-0732">Signal</keyword>
<evidence type="ECO:0000256" key="2">
    <source>
        <dbReference type="SAM" id="SignalP"/>
    </source>
</evidence>
<keyword evidence="1" id="KW-1133">Transmembrane helix</keyword>
<reference evidence="3 4" key="1">
    <citation type="submission" date="2021-03" db="EMBL/GenBank/DDBJ databases">
        <title>Genomic Encyclopedia of Type Strains, Phase IV (KMG-IV): sequencing the most valuable type-strain genomes for metagenomic binning, comparative biology and taxonomic classification.</title>
        <authorList>
            <person name="Goeker M."/>
        </authorList>
    </citation>
    <scope>NUCLEOTIDE SEQUENCE [LARGE SCALE GENOMIC DNA]</scope>
    <source>
        <strain evidence="3 4">DSM 24738</strain>
    </source>
</reference>
<gene>
    <name evidence="3" type="ORF">J2Z37_004196</name>
</gene>
<protein>
    <submittedName>
        <fullName evidence="3">Stage III sporulation protein AE</fullName>
    </submittedName>
</protein>
<feature type="transmembrane region" description="Helical" evidence="1">
    <location>
        <begin position="359"/>
        <end position="385"/>
    </location>
</feature>
<sequence>MKRAILFLLFTFFLLAGNVDTVRAEDVQDNFVQSQIERLDLTEVEKFWTDLVKEYKGYLPGVEQPGVIPLIMNQEEGFSFKSLLTGFLKYLFHELLVNGKLLGTIIIVTVFAMILETMQSAFEQNTVSKTAYAISYMVLIILAINSFRVAISYAEGAIADMVNFMLALMPLVLTLLASTGNLTSVAMFHPLLIFMINVTGTIISTVIFPLLFLSSILSIVSSFSDKYKVTQLATLLRNISLGLLGGLLTIFLGIISVQGATSAVADGITIRTAKYVTSNFVPIVGRMFSDAADTVLGASLLVKNAVGMVGVVIIIIICVFPAIKIITLALVYNFSSAIMQPLGNSPIIGCLSTIGKNMIFVFAALATVCLMFFLALTIVITAANISVMVR</sequence>
<name>A0ABS4GVX0_9BACL</name>
<feature type="transmembrane region" description="Helical" evidence="1">
    <location>
        <begin position="130"/>
        <end position="151"/>
    </location>
</feature>
<dbReference type="NCBIfam" id="TIGR02829">
    <property type="entry name" value="spore_III_AE"/>
    <property type="match status" value="1"/>
</dbReference>
<dbReference type="EMBL" id="JAGGKT010000017">
    <property type="protein sequence ID" value="MBP1934177.1"/>
    <property type="molecule type" value="Genomic_DNA"/>
</dbReference>
<accession>A0ABS4GVX0</accession>
<keyword evidence="4" id="KW-1185">Reference proteome</keyword>
<evidence type="ECO:0000256" key="1">
    <source>
        <dbReference type="SAM" id="Phobius"/>
    </source>
</evidence>